<evidence type="ECO:0000313" key="2">
    <source>
        <dbReference type="Proteomes" id="UP000190648"/>
    </source>
</evidence>
<proteinExistence type="predicted"/>
<name>A0A1V4JKQ2_PATFA</name>
<evidence type="ECO:0000313" key="1">
    <source>
        <dbReference type="EMBL" id="OPJ72772.1"/>
    </source>
</evidence>
<organism evidence="1 2">
    <name type="scientific">Patagioenas fasciata monilis</name>
    <dbReference type="NCBI Taxonomy" id="372326"/>
    <lineage>
        <taxon>Eukaryota</taxon>
        <taxon>Metazoa</taxon>
        <taxon>Chordata</taxon>
        <taxon>Craniata</taxon>
        <taxon>Vertebrata</taxon>
        <taxon>Euteleostomi</taxon>
        <taxon>Archelosauria</taxon>
        <taxon>Archosauria</taxon>
        <taxon>Dinosauria</taxon>
        <taxon>Saurischia</taxon>
        <taxon>Theropoda</taxon>
        <taxon>Coelurosauria</taxon>
        <taxon>Aves</taxon>
        <taxon>Neognathae</taxon>
        <taxon>Neoaves</taxon>
        <taxon>Columbimorphae</taxon>
        <taxon>Columbiformes</taxon>
        <taxon>Columbidae</taxon>
        <taxon>Patagioenas</taxon>
    </lineage>
</organism>
<dbReference type="EMBL" id="LSYS01006902">
    <property type="protein sequence ID" value="OPJ72772.1"/>
    <property type="molecule type" value="Genomic_DNA"/>
</dbReference>
<gene>
    <name evidence="1" type="ORF">AV530_005284</name>
</gene>
<comment type="caution">
    <text evidence="1">The sequence shown here is derived from an EMBL/GenBank/DDBJ whole genome shotgun (WGS) entry which is preliminary data.</text>
</comment>
<dbReference type="Proteomes" id="UP000190648">
    <property type="component" value="Unassembled WGS sequence"/>
</dbReference>
<accession>A0A1V4JKQ2</accession>
<reference evidence="1 2" key="1">
    <citation type="submission" date="2016-02" db="EMBL/GenBank/DDBJ databases">
        <title>Band-tailed pigeon sequencing and assembly.</title>
        <authorList>
            <person name="Soares A.E."/>
            <person name="Novak B.J."/>
            <person name="Rice E.S."/>
            <person name="O'Connell B."/>
            <person name="Chang D."/>
            <person name="Weber S."/>
            <person name="Shapiro B."/>
        </authorList>
    </citation>
    <scope>NUCLEOTIDE SEQUENCE [LARGE SCALE GENOMIC DNA]</scope>
    <source>
        <strain evidence="1">BTP2013</strain>
        <tissue evidence="1">Blood</tissue>
    </source>
</reference>
<dbReference type="AlphaFoldDB" id="A0A1V4JKQ2"/>
<keyword evidence="2" id="KW-1185">Reference proteome</keyword>
<sequence>MVILHHAMYLRKCFSNFSNMTKYWSEGARATKRYIWNGGGCCFKAFDVFRGVIFRLTELTEGLVPLPQATLRRAAPLLKSSFIRDLKIIGRFMVRRNKDLS</sequence>
<protein>
    <submittedName>
        <fullName evidence="1">Uncharacterized protein</fullName>
    </submittedName>
</protein>